<proteinExistence type="predicted"/>
<evidence type="ECO:0000313" key="3">
    <source>
        <dbReference type="EMBL" id="EPY19331.1"/>
    </source>
</evidence>
<evidence type="ECO:0000256" key="1">
    <source>
        <dbReference type="SAM" id="MobiDB-lite"/>
    </source>
</evidence>
<dbReference type="PANTHER" id="PTHR33986">
    <property type="entry name" value="OS02G0535700 PROTEIN"/>
    <property type="match status" value="1"/>
</dbReference>
<evidence type="ECO:0000259" key="2">
    <source>
        <dbReference type="Pfam" id="PF23398"/>
    </source>
</evidence>
<reference evidence="3 4" key="1">
    <citation type="journal article" date="2013" name="PLoS ONE">
        <title>Predicting the Proteins of Angomonas deanei, Strigomonas culicis and Their Respective Endosymbionts Reveals New Aspects of the Trypanosomatidae Family.</title>
        <authorList>
            <person name="Motta M.C."/>
            <person name="Martins A.C."/>
            <person name="de Souza S.S."/>
            <person name="Catta-Preta C.M."/>
            <person name="Silva R."/>
            <person name="Klein C.C."/>
            <person name="de Almeida L.G."/>
            <person name="de Lima Cunha O."/>
            <person name="Ciapina L.P."/>
            <person name="Brocchi M."/>
            <person name="Colabardini A.C."/>
            <person name="de Araujo Lima B."/>
            <person name="Machado C.R."/>
            <person name="de Almeida Soares C.M."/>
            <person name="Probst C.M."/>
            <person name="de Menezes C.B."/>
            <person name="Thompson C.E."/>
            <person name="Bartholomeu D.C."/>
            <person name="Gradia D.F."/>
            <person name="Pavoni D.P."/>
            <person name="Grisard E.C."/>
            <person name="Fantinatti-Garboggini F."/>
            <person name="Marchini F.K."/>
            <person name="Rodrigues-Luiz G.F."/>
            <person name="Wagner G."/>
            <person name="Goldman G.H."/>
            <person name="Fietto J.L."/>
            <person name="Elias M.C."/>
            <person name="Goldman M.H."/>
            <person name="Sagot M.F."/>
            <person name="Pereira M."/>
            <person name="Stoco P.H."/>
            <person name="de Mendonca-Neto R.P."/>
            <person name="Teixeira S.M."/>
            <person name="Maciel T.E."/>
            <person name="de Oliveira Mendes T.A."/>
            <person name="Urmenyi T.P."/>
            <person name="de Souza W."/>
            <person name="Schenkman S."/>
            <person name="de Vasconcelos A.T."/>
        </authorList>
    </citation>
    <scope>NUCLEOTIDE SEQUENCE [LARGE SCALE GENOMIC DNA]</scope>
</reference>
<dbReference type="OrthoDB" id="260030at2759"/>
<feature type="domain" description="Flagellar attachment zone protein 1 conserved" evidence="2">
    <location>
        <begin position="224"/>
        <end position="308"/>
    </location>
</feature>
<feature type="compositionally biased region" description="Basic and acidic residues" evidence="1">
    <location>
        <begin position="776"/>
        <end position="812"/>
    </location>
</feature>
<feature type="domain" description="Flagellar attachment zone protein 1 conserved" evidence="2">
    <location>
        <begin position="31"/>
        <end position="118"/>
    </location>
</feature>
<dbReference type="EMBL" id="ATMH01009517">
    <property type="protein sequence ID" value="EPY19331.1"/>
    <property type="molecule type" value="Genomic_DNA"/>
</dbReference>
<feature type="region of interest" description="Disordered" evidence="1">
    <location>
        <begin position="770"/>
        <end position="871"/>
    </location>
</feature>
<feature type="domain" description="Flagellar attachment zone protein 1 conserved" evidence="2">
    <location>
        <begin position="130"/>
        <end position="214"/>
    </location>
</feature>
<dbReference type="InterPro" id="IPR009367">
    <property type="entry name" value="Elm1-like"/>
</dbReference>
<gene>
    <name evidence="3" type="ORF">STCU_09517</name>
</gene>
<name>S9UXN8_9TRYP</name>
<dbReference type="Proteomes" id="UP000015354">
    <property type="component" value="Unassembled WGS sequence"/>
</dbReference>
<feature type="compositionally biased region" description="Basic residues" evidence="1">
    <location>
        <begin position="835"/>
        <end position="860"/>
    </location>
</feature>
<keyword evidence="4" id="KW-1185">Reference proteome</keyword>
<accession>S9UXN8</accession>
<feature type="domain" description="Flagellar attachment zone protein 1 conserved" evidence="2">
    <location>
        <begin position="315"/>
        <end position="404"/>
    </location>
</feature>
<dbReference type="AlphaFoldDB" id="S9UXN8"/>
<dbReference type="PANTHER" id="PTHR33986:SF15">
    <property type="entry name" value="MITOCHONDRIAL FISSION PROTEIN ELM1"/>
    <property type="match status" value="1"/>
</dbReference>
<organism evidence="3 4">
    <name type="scientific">Strigomonas culicis</name>
    <dbReference type="NCBI Taxonomy" id="28005"/>
    <lineage>
        <taxon>Eukaryota</taxon>
        <taxon>Discoba</taxon>
        <taxon>Euglenozoa</taxon>
        <taxon>Kinetoplastea</taxon>
        <taxon>Metakinetoplastina</taxon>
        <taxon>Trypanosomatida</taxon>
        <taxon>Trypanosomatidae</taxon>
        <taxon>Strigomonadinae</taxon>
        <taxon>Strigomonas</taxon>
    </lineage>
</organism>
<feature type="compositionally biased region" description="Low complexity" evidence="1">
    <location>
        <begin position="861"/>
        <end position="871"/>
    </location>
</feature>
<evidence type="ECO:0000313" key="4">
    <source>
        <dbReference type="Proteomes" id="UP000015354"/>
    </source>
</evidence>
<dbReference type="InterPro" id="IPR056614">
    <property type="entry name" value="FAZ1_cons"/>
</dbReference>
<dbReference type="Pfam" id="PF23398">
    <property type="entry name" value="FAZ1_cons"/>
    <property type="match status" value="7"/>
</dbReference>
<sequence length="871" mass="99217">MEEADMRAKIDAYPYDEVWGLYEERPEADGVTKHDVGFEADNWEYVDRMKHDQIVERFIQATAKACGVEESAVTSIRVSTYPHLMKITCHVKHLADVDESAINNSINRYPYDEVWDLYLDAPVGVVSGLLSKTFHGEDWDWTLENSPHALHDAFVNDASRCLRIPRSAVTVKGMKCGSLIVDYTVRTNNMEDSEINSRIDAYPFPEVWSLYKPRQGERGAPTNQRIFKGASWEVIVEKKRNELRDAFVADTAEALDTDTEKVQLTSVYTTEGGLVVNFRTQKDGAGYEEVARACREGEYTRTWELYRQFSDDGFVISEHEVGFDGENWRYVVEKNKTVLVNTFVMATAEELGLQRRHVTDLKPAVDSKGVSFKFDVKRPKEWKNKEIDTKLSECAYTAVWELYEMGPHDPKRIVVTSHEVNFEGEDWDYTLLQKRATVERAFKEDIAEALKVAPAAVSSVRFEKTENGMVIGANVQHAPALSAEQVAAKLVEHAFDRVWATYLQRPVGPRGDLVSSTHQVGFEGERWREVMAARRVRVVDALRVDTAQALHIPPEDVTDIITKESPNMLVVTLTVQHPRASSTKEVQAELSKYEYERVWALYDDIVSTQVDVMKPRANNTNMSNLLTKRFDGTDWDLALDAYPGRLRTAFVLDTADVLQSVESAVVVDGMVLGSLVVQYRVRDLSMSEERATELANNYAYPRVWALYRSRENNELPPMASYHMALASSRAPAQSALSQTPRRSTRFVESVVGDPVDEEAARREAEQAQRAAQEAQARGEEAARASRAAREALQRADEEAHREEEEAQRALERARHRRATAKQMAEAAQAEEARAPSRRCRRSSARWRRRRRRRRRQRRRAAAASSRSVRRR</sequence>
<comment type="caution">
    <text evidence="3">The sequence shown here is derived from an EMBL/GenBank/DDBJ whole genome shotgun (WGS) entry which is preliminary data.</text>
</comment>
<feature type="domain" description="Flagellar attachment zone protein 1 conserved" evidence="2">
    <location>
        <begin position="514"/>
        <end position="604"/>
    </location>
</feature>
<feature type="compositionally biased region" description="Low complexity" evidence="1">
    <location>
        <begin position="820"/>
        <end position="829"/>
    </location>
</feature>
<feature type="domain" description="Flagellar attachment zone protein 1 conserved" evidence="2">
    <location>
        <begin position="413"/>
        <end position="503"/>
    </location>
</feature>
<protein>
    <submittedName>
        <fullName evidence="3">Mitotubule-associated protein Gb4</fullName>
    </submittedName>
</protein>
<feature type="domain" description="Flagellar attachment zone protein 1 conserved" evidence="2">
    <location>
        <begin position="627"/>
        <end position="710"/>
    </location>
</feature>